<evidence type="ECO:0000313" key="2">
    <source>
        <dbReference type="EnsemblPlants" id="OPUNC10G04730.1"/>
    </source>
</evidence>
<sequence>MERRLGGGGHRDGTSAVLATMVRAAAWSEALRRRACSRPGSVATATEAERHVPSSAPAASGAIGDGAAAMVARERLNRKGTFMSWVFTALHWVWVWSGLQFVSATICATLSWLAHPVIILWGWWRTLVADEYADHLYEAVFLLIVLAVIAFISGVLRRRPGSAATATEAQRRVPSSAPAASGAIGVGAAVMVAWGCLNRMGTFMSWVFTALYWVWVWSGLQFVSATICATLSWLARPVIILWEWWPPLVADEYADHLCEAVFLLIVLAPIVFISVLKAMLE</sequence>
<accession>A0A0E0M6E4</accession>
<dbReference type="AlphaFoldDB" id="A0A0E0M6E4"/>
<dbReference type="EnsemblPlants" id="OPUNC10G04730.1">
    <property type="protein sequence ID" value="OPUNC10G04730.1"/>
    <property type="gene ID" value="OPUNC10G04730"/>
</dbReference>
<feature type="transmembrane region" description="Helical" evidence="1">
    <location>
        <begin position="209"/>
        <end position="233"/>
    </location>
</feature>
<dbReference type="HOGENOM" id="CLU_991718_0_0_1"/>
<keyword evidence="1" id="KW-1133">Transmembrane helix</keyword>
<protein>
    <submittedName>
        <fullName evidence="2">Uncharacterized protein</fullName>
    </submittedName>
</protein>
<dbReference type="Gramene" id="OPUNC10G04730.1">
    <property type="protein sequence ID" value="OPUNC10G04730.1"/>
    <property type="gene ID" value="OPUNC10G04730"/>
</dbReference>
<dbReference type="Proteomes" id="UP000026962">
    <property type="component" value="Chromosome 10"/>
</dbReference>
<feature type="transmembrane region" description="Helical" evidence="1">
    <location>
        <begin position="80"/>
        <end position="96"/>
    </location>
</feature>
<reference evidence="2" key="2">
    <citation type="submission" date="2018-05" db="EMBL/GenBank/DDBJ databases">
        <title>OpunRS2 (Oryza punctata Reference Sequence Version 2).</title>
        <authorList>
            <person name="Zhang J."/>
            <person name="Kudrna D."/>
            <person name="Lee S."/>
            <person name="Talag J."/>
            <person name="Welchert J."/>
            <person name="Wing R.A."/>
        </authorList>
    </citation>
    <scope>NUCLEOTIDE SEQUENCE [LARGE SCALE GENOMIC DNA]</scope>
</reference>
<reference evidence="2" key="1">
    <citation type="submission" date="2015-04" db="UniProtKB">
        <authorList>
            <consortium name="EnsemblPlants"/>
        </authorList>
    </citation>
    <scope>IDENTIFICATION</scope>
</reference>
<evidence type="ECO:0000256" key="1">
    <source>
        <dbReference type="SAM" id="Phobius"/>
    </source>
</evidence>
<keyword evidence="1" id="KW-0472">Membrane</keyword>
<keyword evidence="1" id="KW-0812">Transmembrane</keyword>
<organism evidence="2">
    <name type="scientific">Oryza punctata</name>
    <name type="common">Red rice</name>
    <dbReference type="NCBI Taxonomy" id="4537"/>
    <lineage>
        <taxon>Eukaryota</taxon>
        <taxon>Viridiplantae</taxon>
        <taxon>Streptophyta</taxon>
        <taxon>Embryophyta</taxon>
        <taxon>Tracheophyta</taxon>
        <taxon>Spermatophyta</taxon>
        <taxon>Magnoliopsida</taxon>
        <taxon>Liliopsida</taxon>
        <taxon>Poales</taxon>
        <taxon>Poaceae</taxon>
        <taxon>BOP clade</taxon>
        <taxon>Oryzoideae</taxon>
        <taxon>Oryzeae</taxon>
        <taxon>Oryzinae</taxon>
        <taxon>Oryza</taxon>
    </lineage>
</organism>
<keyword evidence="3" id="KW-1185">Reference proteome</keyword>
<proteinExistence type="predicted"/>
<feature type="transmembrane region" description="Helical" evidence="1">
    <location>
        <begin position="176"/>
        <end position="197"/>
    </location>
</feature>
<name>A0A0E0M6E4_ORYPU</name>
<feature type="transmembrane region" description="Helical" evidence="1">
    <location>
        <begin position="253"/>
        <end position="276"/>
    </location>
</feature>
<evidence type="ECO:0000313" key="3">
    <source>
        <dbReference type="Proteomes" id="UP000026962"/>
    </source>
</evidence>
<feature type="transmembrane region" description="Helical" evidence="1">
    <location>
        <begin position="102"/>
        <end position="124"/>
    </location>
</feature>
<feature type="transmembrane region" description="Helical" evidence="1">
    <location>
        <begin position="136"/>
        <end position="156"/>
    </location>
</feature>